<dbReference type="Gramene" id="KFK22479">
    <property type="protein sequence ID" value="KFK22479"/>
    <property type="gene ID" value="AALP_AAs71504U000100"/>
</dbReference>
<feature type="region of interest" description="Disordered" evidence="1">
    <location>
        <begin position="1"/>
        <end position="93"/>
    </location>
</feature>
<dbReference type="AlphaFoldDB" id="A0A087FXX7"/>
<feature type="compositionally biased region" description="Low complexity" evidence="1">
    <location>
        <begin position="38"/>
        <end position="58"/>
    </location>
</feature>
<evidence type="ECO:0000256" key="1">
    <source>
        <dbReference type="SAM" id="MobiDB-lite"/>
    </source>
</evidence>
<name>A0A087FXX7_ARAAL</name>
<feature type="compositionally biased region" description="Low complexity" evidence="1">
    <location>
        <begin position="65"/>
        <end position="76"/>
    </location>
</feature>
<organism evidence="2 3">
    <name type="scientific">Arabis alpina</name>
    <name type="common">Alpine rock-cress</name>
    <dbReference type="NCBI Taxonomy" id="50452"/>
    <lineage>
        <taxon>Eukaryota</taxon>
        <taxon>Viridiplantae</taxon>
        <taxon>Streptophyta</taxon>
        <taxon>Embryophyta</taxon>
        <taxon>Tracheophyta</taxon>
        <taxon>Spermatophyta</taxon>
        <taxon>Magnoliopsida</taxon>
        <taxon>eudicotyledons</taxon>
        <taxon>Gunneridae</taxon>
        <taxon>Pentapetalae</taxon>
        <taxon>rosids</taxon>
        <taxon>malvids</taxon>
        <taxon>Brassicales</taxon>
        <taxon>Brassicaceae</taxon>
        <taxon>Arabideae</taxon>
        <taxon>Arabis</taxon>
    </lineage>
</organism>
<gene>
    <name evidence="2" type="ORF">AALP_AAs71504U000100</name>
</gene>
<dbReference type="Proteomes" id="UP000029120">
    <property type="component" value="Unassembled WGS sequence"/>
</dbReference>
<reference evidence="3" key="1">
    <citation type="journal article" date="2015" name="Nat. Plants">
        <title>Genome expansion of Arabis alpina linked with retrotransposition and reduced symmetric DNA methylation.</title>
        <authorList>
            <person name="Willing E.M."/>
            <person name="Rawat V."/>
            <person name="Mandakova T."/>
            <person name="Maumus F."/>
            <person name="James G.V."/>
            <person name="Nordstroem K.J."/>
            <person name="Becker C."/>
            <person name="Warthmann N."/>
            <person name="Chica C."/>
            <person name="Szarzynska B."/>
            <person name="Zytnicki M."/>
            <person name="Albani M.C."/>
            <person name="Kiefer C."/>
            <person name="Bergonzi S."/>
            <person name="Castaings L."/>
            <person name="Mateos J.L."/>
            <person name="Berns M.C."/>
            <person name="Bujdoso N."/>
            <person name="Piofczyk T."/>
            <person name="de Lorenzo L."/>
            <person name="Barrero-Sicilia C."/>
            <person name="Mateos I."/>
            <person name="Piednoel M."/>
            <person name="Hagmann J."/>
            <person name="Chen-Min-Tao R."/>
            <person name="Iglesias-Fernandez R."/>
            <person name="Schuster S.C."/>
            <person name="Alonso-Blanco C."/>
            <person name="Roudier F."/>
            <person name="Carbonero P."/>
            <person name="Paz-Ares J."/>
            <person name="Davis S.J."/>
            <person name="Pecinka A."/>
            <person name="Quesneville H."/>
            <person name="Colot V."/>
            <person name="Lysak M.A."/>
            <person name="Weigel D."/>
            <person name="Coupland G."/>
            <person name="Schneeberger K."/>
        </authorList>
    </citation>
    <scope>NUCLEOTIDE SEQUENCE [LARGE SCALE GENOMIC DNA]</scope>
    <source>
        <strain evidence="3">cv. Pajares</strain>
    </source>
</reference>
<evidence type="ECO:0000313" key="2">
    <source>
        <dbReference type="EMBL" id="KFK22479.1"/>
    </source>
</evidence>
<feature type="compositionally biased region" description="Low complexity" evidence="1">
    <location>
        <begin position="1"/>
        <end position="14"/>
    </location>
</feature>
<protein>
    <submittedName>
        <fullName evidence="2">Uncharacterized protein</fullName>
    </submittedName>
</protein>
<sequence length="144" mass="15175">MTTSSRGRSSSGSSRGRRRRGRSSSGSSRGKSSRGKSSRGSNVISSSLSSSNDESSASPPDNMTSSDSNIKDSSASHPDASTKSNQERDAVMNPEAMIVLKDTLKTLLGKLKELEKLNSTMTCKINVLVRACMAHMKSAKTGGT</sequence>
<proteinExistence type="predicted"/>
<dbReference type="EMBL" id="KL988774">
    <property type="protein sequence ID" value="KFK22479.1"/>
    <property type="molecule type" value="Genomic_DNA"/>
</dbReference>
<evidence type="ECO:0000313" key="3">
    <source>
        <dbReference type="Proteomes" id="UP000029120"/>
    </source>
</evidence>
<keyword evidence="3" id="KW-1185">Reference proteome</keyword>
<accession>A0A087FXX7</accession>